<accession>A0A0M0K545</accession>
<feature type="compositionally biased region" description="Acidic residues" evidence="1">
    <location>
        <begin position="21"/>
        <end position="33"/>
    </location>
</feature>
<sequence length="199" mass="19686">MRPPIGAPPRTGSAAPTGADEAFDVSDDDFDDHDLDHDLDALSLDGDECEGSGGRRGADDLDGDFDEPSPEKAPPAPKSPGFTAGKGFTAPKSPGWKAPTAASLLSDDDGSDSDDGEERLLGKGTAKLLSGLLDSRAAAKPTYGGAVPFGAPFKPSSLGALGGRPPLGGALGGPALKPLGAALGGAGSSLAPLGAGRWK</sequence>
<gene>
    <name evidence="2" type="ORF">Ctob_011158</name>
</gene>
<evidence type="ECO:0000313" key="3">
    <source>
        <dbReference type="Proteomes" id="UP000037460"/>
    </source>
</evidence>
<dbReference type="EMBL" id="JWZX01001505">
    <property type="protein sequence ID" value="KOO33493.1"/>
    <property type="molecule type" value="Genomic_DNA"/>
</dbReference>
<dbReference type="Proteomes" id="UP000037460">
    <property type="component" value="Unassembled WGS sequence"/>
</dbReference>
<evidence type="ECO:0000256" key="1">
    <source>
        <dbReference type="SAM" id="MobiDB-lite"/>
    </source>
</evidence>
<feature type="region of interest" description="Disordered" evidence="1">
    <location>
        <begin position="1"/>
        <end position="119"/>
    </location>
</feature>
<feature type="compositionally biased region" description="Acidic residues" evidence="1">
    <location>
        <begin position="106"/>
        <end position="117"/>
    </location>
</feature>
<evidence type="ECO:0000313" key="2">
    <source>
        <dbReference type="EMBL" id="KOO33493.1"/>
    </source>
</evidence>
<protein>
    <submittedName>
        <fullName evidence="2">Uncharacterized protein</fullName>
    </submittedName>
</protein>
<reference evidence="3" key="1">
    <citation type="journal article" date="2015" name="PLoS Genet.">
        <title>Genome Sequence and Transcriptome Analyses of Chrysochromulina tobin: Metabolic Tools for Enhanced Algal Fitness in the Prominent Order Prymnesiales (Haptophyceae).</title>
        <authorList>
            <person name="Hovde B.T."/>
            <person name="Deodato C.R."/>
            <person name="Hunsperger H.M."/>
            <person name="Ryken S.A."/>
            <person name="Yost W."/>
            <person name="Jha R.K."/>
            <person name="Patterson J."/>
            <person name="Monnat R.J. Jr."/>
            <person name="Barlow S.B."/>
            <person name="Starkenburg S.R."/>
            <person name="Cattolico R.A."/>
        </authorList>
    </citation>
    <scope>NUCLEOTIDE SEQUENCE</scope>
    <source>
        <strain evidence="3">CCMP291</strain>
    </source>
</reference>
<proteinExistence type="predicted"/>
<organism evidence="2 3">
    <name type="scientific">Chrysochromulina tobinii</name>
    <dbReference type="NCBI Taxonomy" id="1460289"/>
    <lineage>
        <taxon>Eukaryota</taxon>
        <taxon>Haptista</taxon>
        <taxon>Haptophyta</taxon>
        <taxon>Prymnesiophyceae</taxon>
        <taxon>Prymnesiales</taxon>
        <taxon>Chrysochromulinaceae</taxon>
        <taxon>Chrysochromulina</taxon>
    </lineage>
</organism>
<keyword evidence="3" id="KW-1185">Reference proteome</keyword>
<dbReference type="AlphaFoldDB" id="A0A0M0K545"/>
<comment type="caution">
    <text evidence="2">The sequence shown here is derived from an EMBL/GenBank/DDBJ whole genome shotgun (WGS) entry which is preliminary data.</text>
</comment>
<name>A0A0M0K545_9EUKA</name>